<accession>A0A2T7PKK9</accession>
<evidence type="ECO:0000256" key="9">
    <source>
        <dbReference type="ARBA" id="ARBA00035168"/>
    </source>
</evidence>
<evidence type="ECO:0000256" key="5">
    <source>
        <dbReference type="ARBA" id="ARBA00022741"/>
    </source>
</evidence>
<evidence type="ECO:0000256" key="1">
    <source>
        <dbReference type="ARBA" id="ARBA00001936"/>
    </source>
</evidence>
<comment type="caution">
    <text evidence="12">The sequence shown here is derived from an EMBL/GenBank/DDBJ whole genome shotgun (WGS) entry which is preliminary data.</text>
</comment>
<sequence length="268" mass="29923">MCNAVQQKIQCVFVTGVSNEPSNKRNNQSFKVTASDVLNPEIDFEDLSMATATEKVDGTCCLIQEFQGKPLLWARYDRKPNKAGDKKFQRYQAQLSLWKQSGEIGEQPQHKWDLGKDFKEVPANWITATGVDLVDGVAQPDSLGHTPGWVPVERKSRQYCWHLSAVDLDLGLGMVLCMKENNDKELVIRCVPLSQLCGKTCELIGTNVNGNPYVDLPTLSQKRVTIEVNATEFNIDTQATSQFSTLAAVNGVVVNQLRDIENILYDSR</sequence>
<dbReference type="GO" id="GO:0000302">
    <property type="term" value="P:response to reactive oxygen species"/>
    <property type="evidence" value="ECO:0007669"/>
    <property type="project" value="InterPro"/>
</dbReference>
<evidence type="ECO:0000256" key="10">
    <source>
        <dbReference type="ARBA" id="ARBA00035432"/>
    </source>
</evidence>
<evidence type="ECO:0000256" key="2">
    <source>
        <dbReference type="ARBA" id="ARBA00001946"/>
    </source>
</evidence>
<dbReference type="EC" id="6.5.1.3" evidence="3"/>
<dbReference type="AlphaFoldDB" id="A0A2T7PKK9"/>
<evidence type="ECO:0000256" key="6">
    <source>
        <dbReference type="ARBA" id="ARBA00022800"/>
    </source>
</evidence>
<proteinExistence type="predicted"/>
<evidence type="ECO:0000256" key="3">
    <source>
        <dbReference type="ARBA" id="ARBA00012724"/>
    </source>
</evidence>
<comment type="cofactor">
    <cofactor evidence="1">
        <name>Mn(2+)</name>
        <dbReference type="ChEBI" id="CHEBI:29035"/>
    </cofactor>
</comment>
<comment type="function">
    <text evidence="11">Functions as an RNA ligase, in vitro. The ligation reaction entails three nucleotidyl transfer steps. In the first step, the RNA ligase reacts with ATP in the absence of nucleic acid to form a covalent ligase-AMP intermediate and release pyrophosphate. In step 2, the ligase-AMP binds to the nucleic acid and transfers the adenylate to the 5'-PO4 terminus to form an adenylylated intermediate. In step 3, the RNA ligase directs the attack of the 3'-OH on the 5'-phosphoanhydride linkage, resulting in a repaired 3'-5' phosphodiester and release of AMP. Exhibits selectivity for single-stranded RNA substrates and may not have nick-sealing activity on double-stranded DNA-RNA hybrids. May play a role in maintaining RNA integrity under stress conditions, for example in response to reactive oxygen species (ROS).</text>
</comment>
<dbReference type="InterPro" id="IPR041211">
    <property type="entry name" value="RLIG1"/>
</dbReference>
<reference evidence="12 13" key="1">
    <citation type="submission" date="2018-04" db="EMBL/GenBank/DDBJ databases">
        <title>The genome of golden apple snail Pomacea canaliculata provides insight into stress tolerance and invasive adaptation.</title>
        <authorList>
            <person name="Liu C."/>
            <person name="Liu B."/>
            <person name="Ren Y."/>
            <person name="Zhang Y."/>
            <person name="Wang H."/>
            <person name="Li S."/>
            <person name="Jiang F."/>
            <person name="Yin L."/>
            <person name="Zhang G."/>
            <person name="Qian W."/>
            <person name="Fan W."/>
        </authorList>
    </citation>
    <scope>NUCLEOTIDE SEQUENCE [LARGE SCALE GENOMIC DNA]</scope>
    <source>
        <strain evidence="12">SZHN2017</strain>
        <tissue evidence="12">Muscle</tissue>
    </source>
</reference>
<dbReference type="Pfam" id="PF17720">
    <property type="entry name" value="RLIG1"/>
    <property type="match status" value="1"/>
</dbReference>
<keyword evidence="4" id="KW-0436">Ligase</keyword>
<keyword evidence="6" id="KW-0692">RNA repair</keyword>
<protein>
    <recommendedName>
        <fullName evidence="9">RNA ligase 1</fullName>
        <ecNumber evidence="3">6.5.1.3</ecNumber>
    </recommendedName>
    <alternativeName>
        <fullName evidence="10">RNA ligase</fullName>
    </alternativeName>
</protein>
<dbReference type="EMBL" id="PZQS01000003">
    <property type="protein sequence ID" value="PVD33917.1"/>
    <property type="molecule type" value="Genomic_DNA"/>
</dbReference>
<dbReference type="OrthoDB" id="6021187at2759"/>
<keyword evidence="13" id="KW-1185">Reference proteome</keyword>
<dbReference type="PANTHER" id="PTHR31219:SF2">
    <property type="entry name" value="RNA LIGASE 1"/>
    <property type="match status" value="1"/>
</dbReference>
<comment type="cofactor">
    <cofactor evidence="2">
        <name>Mg(2+)</name>
        <dbReference type="ChEBI" id="CHEBI:18420"/>
    </cofactor>
</comment>
<evidence type="ECO:0000256" key="4">
    <source>
        <dbReference type="ARBA" id="ARBA00022598"/>
    </source>
</evidence>
<dbReference type="GO" id="GO:0005524">
    <property type="term" value="F:ATP binding"/>
    <property type="evidence" value="ECO:0007669"/>
    <property type="project" value="UniProtKB-KW"/>
</dbReference>
<keyword evidence="5" id="KW-0547">Nucleotide-binding</keyword>
<gene>
    <name evidence="12" type="ORF">C0Q70_05179</name>
</gene>
<dbReference type="PANTHER" id="PTHR31219">
    <property type="entry name" value="CHROMOSOME 28 C12ORF29 HOMOLOG"/>
    <property type="match status" value="1"/>
</dbReference>
<evidence type="ECO:0000313" key="12">
    <source>
        <dbReference type="EMBL" id="PVD33917.1"/>
    </source>
</evidence>
<evidence type="ECO:0000256" key="7">
    <source>
        <dbReference type="ARBA" id="ARBA00022840"/>
    </source>
</evidence>
<name>A0A2T7PKK9_POMCA</name>
<keyword evidence="7" id="KW-0067">ATP-binding</keyword>
<dbReference type="GO" id="GO:0042245">
    <property type="term" value="P:RNA repair"/>
    <property type="evidence" value="ECO:0007669"/>
    <property type="project" value="UniProtKB-KW"/>
</dbReference>
<evidence type="ECO:0000313" key="13">
    <source>
        <dbReference type="Proteomes" id="UP000245119"/>
    </source>
</evidence>
<dbReference type="GO" id="GO:0003972">
    <property type="term" value="F:RNA ligase (ATP) activity"/>
    <property type="evidence" value="ECO:0007669"/>
    <property type="project" value="UniProtKB-EC"/>
</dbReference>
<evidence type="ECO:0000256" key="8">
    <source>
        <dbReference type="ARBA" id="ARBA00034038"/>
    </source>
</evidence>
<organism evidence="12 13">
    <name type="scientific">Pomacea canaliculata</name>
    <name type="common">Golden apple snail</name>
    <dbReference type="NCBI Taxonomy" id="400727"/>
    <lineage>
        <taxon>Eukaryota</taxon>
        <taxon>Metazoa</taxon>
        <taxon>Spiralia</taxon>
        <taxon>Lophotrochozoa</taxon>
        <taxon>Mollusca</taxon>
        <taxon>Gastropoda</taxon>
        <taxon>Caenogastropoda</taxon>
        <taxon>Architaenioglossa</taxon>
        <taxon>Ampullarioidea</taxon>
        <taxon>Ampullariidae</taxon>
        <taxon>Pomacea</taxon>
    </lineage>
</organism>
<dbReference type="Proteomes" id="UP000245119">
    <property type="component" value="Linkage Group LG3"/>
</dbReference>
<evidence type="ECO:0000256" key="11">
    <source>
        <dbReference type="ARBA" id="ARBA00045151"/>
    </source>
</evidence>
<comment type="catalytic activity">
    <reaction evidence="8">
        <text>ATP + (ribonucleotide)n-3'-hydroxyl + 5'-phospho-(ribonucleotide)m = (ribonucleotide)n+m + AMP + diphosphate.</text>
        <dbReference type="EC" id="6.5.1.3"/>
    </reaction>
</comment>